<feature type="compositionally biased region" description="Basic and acidic residues" evidence="1">
    <location>
        <begin position="23"/>
        <end position="32"/>
    </location>
</feature>
<gene>
    <name evidence="2" type="ORF">JKIAZH3_G1793</name>
</gene>
<proteinExistence type="predicted"/>
<name>A0ABN7J0D1_9BASI</name>
<evidence type="ECO:0000313" key="3">
    <source>
        <dbReference type="Proteomes" id="UP000836402"/>
    </source>
</evidence>
<feature type="region of interest" description="Disordered" evidence="1">
    <location>
        <begin position="128"/>
        <end position="196"/>
    </location>
</feature>
<feature type="region of interest" description="Disordered" evidence="1">
    <location>
        <begin position="1"/>
        <end position="51"/>
    </location>
</feature>
<accession>A0ABN7J0D1</accession>
<evidence type="ECO:0000313" key="2">
    <source>
        <dbReference type="EMBL" id="CAD6926940.1"/>
    </source>
</evidence>
<reference evidence="2" key="1">
    <citation type="submission" date="2020-10" db="EMBL/GenBank/DDBJ databases">
        <authorList>
            <person name="Sedaghatjoo S."/>
        </authorList>
    </citation>
    <scope>NUCLEOTIDE SEQUENCE</scope>
    <source>
        <strain evidence="2">AZH3</strain>
    </source>
</reference>
<feature type="compositionally biased region" description="Basic residues" evidence="1">
    <location>
        <begin position="157"/>
        <end position="166"/>
    </location>
</feature>
<evidence type="ECO:0000256" key="1">
    <source>
        <dbReference type="SAM" id="MobiDB-lite"/>
    </source>
</evidence>
<dbReference type="Proteomes" id="UP000836402">
    <property type="component" value="Unassembled WGS sequence"/>
</dbReference>
<keyword evidence="3" id="KW-1185">Reference proteome</keyword>
<sequence length="196" mass="21284">MSTPPSFARHKQHPRHSTARSLDPYRSEDALERLGPAGPDKDSSVSMSTASDSTAFPWHMTHASPPVEGAQHDKQVIPAHRAAADACPDENAFTHSDYLNLALKQSGYKVLLFSVRAWIMCRSVSGRHNTATSARLRQPQPDRSHSGATTSSPGISHQHRGRRIQRPTKDYLTPSSGVLADDTTISSVGGPDLART</sequence>
<comment type="caution">
    <text evidence="2">The sequence shown here is derived from an EMBL/GenBank/DDBJ whole genome shotgun (WGS) entry which is preliminary data.</text>
</comment>
<dbReference type="EMBL" id="CAJHJG010003153">
    <property type="protein sequence ID" value="CAD6926940.1"/>
    <property type="molecule type" value="Genomic_DNA"/>
</dbReference>
<protein>
    <submittedName>
        <fullName evidence="2">Uncharacterized protein</fullName>
    </submittedName>
</protein>
<feature type="compositionally biased region" description="Polar residues" evidence="1">
    <location>
        <begin position="146"/>
        <end position="155"/>
    </location>
</feature>
<feature type="compositionally biased region" description="Basic residues" evidence="1">
    <location>
        <begin position="8"/>
        <end position="18"/>
    </location>
</feature>
<organism evidence="2 3">
    <name type="scientific">Tilletia caries</name>
    <name type="common">wheat bunt fungus</name>
    <dbReference type="NCBI Taxonomy" id="13290"/>
    <lineage>
        <taxon>Eukaryota</taxon>
        <taxon>Fungi</taxon>
        <taxon>Dikarya</taxon>
        <taxon>Basidiomycota</taxon>
        <taxon>Ustilaginomycotina</taxon>
        <taxon>Exobasidiomycetes</taxon>
        <taxon>Tilletiales</taxon>
        <taxon>Tilletiaceae</taxon>
        <taxon>Tilletia</taxon>
    </lineage>
</organism>